<feature type="compositionally biased region" description="Low complexity" evidence="1">
    <location>
        <begin position="57"/>
        <end position="73"/>
    </location>
</feature>
<proteinExistence type="predicted"/>
<comment type="caution">
    <text evidence="2">The sequence shown here is derived from an EMBL/GenBank/DDBJ whole genome shotgun (WGS) entry which is preliminary data.</text>
</comment>
<evidence type="ECO:0000313" key="3">
    <source>
        <dbReference type="Proteomes" id="UP001220022"/>
    </source>
</evidence>
<reference evidence="2 3" key="1">
    <citation type="submission" date="2023-03" db="EMBL/GenBank/DDBJ databases">
        <title>Draft genome sequence of type strain Streptomyces ferralitis JCM 14344.</title>
        <authorList>
            <person name="Klaysubun C."/>
            <person name="Duangmal K."/>
        </authorList>
    </citation>
    <scope>NUCLEOTIDE SEQUENCE [LARGE SCALE GENOMIC DNA]</scope>
    <source>
        <strain evidence="2 3">JCM 14344</strain>
    </source>
</reference>
<evidence type="ECO:0000313" key="2">
    <source>
        <dbReference type="EMBL" id="MDF2258018.1"/>
    </source>
</evidence>
<sequence length="73" mass="8003">MFNAVRNVGADVLRVVIDHDWYRLSRDDDARGLFTRRIIHLGATVETCDGEQRRADGTYTTPGGPPTAAAVTS</sequence>
<dbReference type="EMBL" id="JARHTQ010000013">
    <property type="protein sequence ID" value="MDF2258018.1"/>
    <property type="molecule type" value="Genomic_DNA"/>
</dbReference>
<dbReference type="RefSeq" id="WP_275816616.1">
    <property type="nucleotide sequence ID" value="NZ_BAAANM010000007.1"/>
</dbReference>
<organism evidence="2 3">
    <name type="scientific">Streptantibioticus ferralitis</name>
    <dbReference type="NCBI Taxonomy" id="236510"/>
    <lineage>
        <taxon>Bacteria</taxon>
        <taxon>Bacillati</taxon>
        <taxon>Actinomycetota</taxon>
        <taxon>Actinomycetes</taxon>
        <taxon>Kitasatosporales</taxon>
        <taxon>Streptomycetaceae</taxon>
        <taxon>Streptantibioticus</taxon>
    </lineage>
</organism>
<protein>
    <submittedName>
        <fullName evidence="2">Uncharacterized protein</fullName>
    </submittedName>
</protein>
<gene>
    <name evidence="2" type="ORF">P2L57_20525</name>
</gene>
<name>A0ABT5Z2L8_9ACTN</name>
<dbReference type="Proteomes" id="UP001220022">
    <property type="component" value="Unassembled WGS sequence"/>
</dbReference>
<feature type="region of interest" description="Disordered" evidence="1">
    <location>
        <begin position="52"/>
        <end position="73"/>
    </location>
</feature>
<accession>A0ABT5Z2L8</accession>
<keyword evidence="3" id="KW-1185">Reference proteome</keyword>
<evidence type="ECO:0000256" key="1">
    <source>
        <dbReference type="SAM" id="MobiDB-lite"/>
    </source>
</evidence>